<evidence type="ECO:0000313" key="1">
    <source>
        <dbReference type="EMBL" id="MDY0885406.1"/>
    </source>
</evidence>
<organism evidence="1 2">
    <name type="scientific">Dongia soli</name>
    <dbReference type="NCBI Taxonomy" id="600628"/>
    <lineage>
        <taxon>Bacteria</taxon>
        <taxon>Pseudomonadati</taxon>
        <taxon>Pseudomonadota</taxon>
        <taxon>Alphaproteobacteria</taxon>
        <taxon>Rhodospirillales</taxon>
        <taxon>Dongiaceae</taxon>
        <taxon>Dongia</taxon>
    </lineage>
</organism>
<reference evidence="1 2" key="1">
    <citation type="journal article" date="2016" name="Antonie Van Leeuwenhoek">
        <title>Dongia soli sp. nov., isolated from soil from Dokdo, Korea.</title>
        <authorList>
            <person name="Kim D.U."/>
            <person name="Lee H."/>
            <person name="Kim H."/>
            <person name="Kim S.G."/>
            <person name="Ka J.O."/>
        </authorList>
    </citation>
    <scope>NUCLEOTIDE SEQUENCE [LARGE SCALE GENOMIC DNA]</scope>
    <source>
        <strain evidence="1 2">D78</strain>
    </source>
</reference>
<proteinExistence type="predicted"/>
<comment type="caution">
    <text evidence="1">The sequence shown here is derived from an EMBL/GenBank/DDBJ whole genome shotgun (WGS) entry which is preliminary data.</text>
</comment>
<sequence length="242" mass="26781">MTALILAQPTLGFISKTFGEDTDPLPTYVDLVEHGRPASLFRLETSHSGLCDKVVKELNEPFYEENRSPLQTLLHASSAISWYPKKVHTADGGTIQLLKIGDPDLSLSGDIYKVVSVKADLREYPMEKLVIVKKAALESAQDNDGVVANHFVNEILEPQKSNSVRPVDTWPLVEKKVRSDAGQAKYLPANTYTLNALLIDQHLLAVLAPPYLFDNEGNLRENLITFVVSLSAPESALCYLTY</sequence>
<gene>
    <name evidence="1" type="ORF">SMD27_21370</name>
</gene>
<protein>
    <submittedName>
        <fullName evidence="1">Uncharacterized protein</fullName>
    </submittedName>
</protein>
<accession>A0ABU5EGC1</accession>
<name>A0ABU5EGC1_9PROT</name>
<keyword evidence="2" id="KW-1185">Reference proteome</keyword>
<evidence type="ECO:0000313" key="2">
    <source>
        <dbReference type="Proteomes" id="UP001279642"/>
    </source>
</evidence>
<dbReference type="EMBL" id="JAXCLW010000009">
    <property type="protein sequence ID" value="MDY0885406.1"/>
    <property type="molecule type" value="Genomic_DNA"/>
</dbReference>
<dbReference type="Proteomes" id="UP001279642">
    <property type="component" value="Unassembled WGS sequence"/>
</dbReference>
<dbReference type="RefSeq" id="WP_320510476.1">
    <property type="nucleotide sequence ID" value="NZ_JAXCLW010000009.1"/>
</dbReference>